<evidence type="ECO:0000313" key="15">
    <source>
        <dbReference type="Proteomes" id="UP000327013"/>
    </source>
</evidence>
<sequence>MKFGKEFKKHMVPEWTEAYMDYNGLKRILREARRCKQSKHPATKNRALRHKQTWDRTFSGQSLQSSNVPSKGDIEDQVIDVDTLRRDGSRKVYKTKFLRQSEEGGEVEVVFFTKLDEELNKVNTFYKDKVEALLHEATHLNKQMDALIALRIKVQNPHLKCSNLKRRNVSNVSLKLLPTRATCCGDRSPGREHIDSTPEADTNDNHQQVNSVNTTSCSSGEDLLEILERVKINNTLTSPISTIKGVFKVSKEEELSFNKPELRKVEERLRHVFIEFYHKLHLLKQYSFMNLSAFSKIMKKYEKITSRKAARSYMKIVDSSYLGNSDEVTRLLEWVEATFIKSFSNSNRREGMKSLRPKTKREKHRVTFFSGFFSGCSIALLVAIVLRIEAHNLMDKEEGTHYMENIFPLYTLFAYIVLHMLMYGGNMYFWRRYQVNYPFIFGFKRGTELGYEEVILLSTGLTVLASAGFLANLHLDMDSNTQEYKTVSELVPLGLLTFLFVITFCPFNIIFRSSRFFFINCIFRCICAPLYQVTLPDFFLADQLTSQVQAFRIFELYICYYGSAEYSRRQKCCSHGVYNTFYFIVAVIPFWLRFLQCIRRFCEDKDAMHVFNALKYCSTIVAVLIRTAFELKKGMNWLVLALVSSCIAVALNTYWDIVVDWGLLRRQSKNKYLRDKLLVSHKSLEYSTATWLDAIGVRIQIAIPP</sequence>
<evidence type="ECO:0000256" key="4">
    <source>
        <dbReference type="ARBA" id="ARBA00022475"/>
    </source>
</evidence>
<evidence type="ECO:0000256" key="11">
    <source>
        <dbReference type="SAM" id="Phobius"/>
    </source>
</evidence>
<dbReference type="GO" id="GO:0006817">
    <property type="term" value="P:phosphate ion transport"/>
    <property type="evidence" value="ECO:0007669"/>
    <property type="project" value="UniProtKB-KW"/>
</dbReference>
<feature type="transmembrane region" description="Helical" evidence="11">
    <location>
        <begin position="576"/>
        <end position="595"/>
    </location>
</feature>
<evidence type="ECO:0000256" key="2">
    <source>
        <dbReference type="ARBA" id="ARBA00009665"/>
    </source>
</evidence>
<feature type="domain" description="SPX" evidence="13">
    <location>
        <begin position="1"/>
        <end position="315"/>
    </location>
</feature>
<accession>A0A5N6R3P8</accession>
<feature type="domain" description="EXS" evidence="12">
    <location>
        <begin position="573"/>
        <end position="705"/>
    </location>
</feature>
<keyword evidence="4" id="KW-1003">Cell membrane</keyword>
<proteinExistence type="inferred from homology"/>
<organism evidence="14 15">
    <name type="scientific">Carpinus fangiana</name>
    <dbReference type="NCBI Taxonomy" id="176857"/>
    <lineage>
        <taxon>Eukaryota</taxon>
        <taxon>Viridiplantae</taxon>
        <taxon>Streptophyta</taxon>
        <taxon>Embryophyta</taxon>
        <taxon>Tracheophyta</taxon>
        <taxon>Spermatophyta</taxon>
        <taxon>Magnoliopsida</taxon>
        <taxon>eudicotyledons</taxon>
        <taxon>Gunneridae</taxon>
        <taxon>Pentapetalae</taxon>
        <taxon>rosids</taxon>
        <taxon>fabids</taxon>
        <taxon>Fagales</taxon>
        <taxon>Betulaceae</taxon>
        <taxon>Carpinus</taxon>
    </lineage>
</organism>
<keyword evidence="6 11" id="KW-0812">Transmembrane</keyword>
<evidence type="ECO:0000256" key="5">
    <source>
        <dbReference type="ARBA" id="ARBA00022592"/>
    </source>
</evidence>
<dbReference type="PROSITE" id="PS51380">
    <property type="entry name" value="EXS"/>
    <property type="match status" value="1"/>
</dbReference>
<evidence type="ECO:0000256" key="10">
    <source>
        <dbReference type="SAM" id="MobiDB-lite"/>
    </source>
</evidence>
<feature type="transmembrane region" description="Helical" evidence="11">
    <location>
        <begin position="490"/>
        <end position="509"/>
    </location>
</feature>
<comment type="similarity">
    <text evidence="2">Belongs to the SYG1 (TC 2.A.94) family.</text>
</comment>
<feature type="region of interest" description="Disordered" evidence="10">
    <location>
        <begin position="187"/>
        <end position="216"/>
    </location>
</feature>
<dbReference type="EMBL" id="CM017323">
    <property type="protein sequence ID" value="KAE8023214.1"/>
    <property type="molecule type" value="Genomic_DNA"/>
</dbReference>
<evidence type="ECO:0008006" key="16">
    <source>
        <dbReference type="Google" id="ProtNLM"/>
    </source>
</evidence>
<dbReference type="PANTHER" id="PTHR10783:SF104">
    <property type="entry name" value="PHOSPHATE TRANSPORTER PHO1 HOMOLOG 10"/>
    <property type="match status" value="1"/>
</dbReference>
<dbReference type="Proteomes" id="UP000327013">
    <property type="component" value="Chromosome 3"/>
</dbReference>
<dbReference type="Pfam" id="PF03124">
    <property type="entry name" value="EXS"/>
    <property type="match status" value="1"/>
</dbReference>
<evidence type="ECO:0000256" key="9">
    <source>
        <dbReference type="ARBA" id="ARBA00043939"/>
    </source>
</evidence>
<evidence type="ECO:0000256" key="8">
    <source>
        <dbReference type="ARBA" id="ARBA00023136"/>
    </source>
</evidence>
<keyword evidence="8 11" id="KW-0472">Membrane</keyword>
<comment type="function">
    <text evidence="9">May transport inorganic phosphate (Pi).</text>
</comment>
<dbReference type="OrthoDB" id="9970435at2759"/>
<dbReference type="CDD" id="cd14476">
    <property type="entry name" value="SPX_PHO1_like"/>
    <property type="match status" value="1"/>
</dbReference>
<dbReference type="GO" id="GO:0000822">
    <property type="term" value="F:inositol hexakisphosphate binding"/>
    <property type="evidence" value="ECO:0007669"/>
    <property type="project" value="TreeGrafter"/>
</dbReference>
<feature type="transmembrane region" description="Helical" evidence="11">
    <location>
        <begin position="637"/>
        <end position="664"/>
    </location>
</feature>
<keyword evidence="15" id="KW-1185">Reference proteome</keyword>
<feature type="transmembrane region" description="Helical" evidence="11">
    <location>
        <begin position="449"/>
        <end position="470"/>
    </location>
</feature>
<feature type="transmembrane region" description="Helical" evidence="11">
    <location>
        <begin position="607"/>
        <end position="625"/>
    </location>
</feature>
<reference evidence="14 15" key="1">
    <citation type="submission" date="2019-06" db="EMBL/GenBank/DDBJ databases">
        <title>A chromosomal-level reference genome of Carpinus fangiana (Coryloideae, Betulaceae).</title>
        <authorList>
            <person name="Yang X."/>
            <person name="Wang Z."/>
            <person name="Zhang L."/>
            <person name="Hao G."/>
            <person name="Liu J."/>
            <person name="Yang Y."/>
        </authorList>
    </citation>
    <scope>NUCLEOTIDE SEQUENCE [LARGE SCALE GENOMIC DNA]</scope>
    <source>
        <strain evidence="14">Cfa_2016G</strain>
        <tissue evidence="14">Leaf</tissue>
    </source>
</reference>
<evidence type="ECO:0000256" key="6">
    <source>
        <dbReference type="ARBA" id="ARBA00022692"/>
    </source>
</evidence>
<evidence type="ECO:0000313" key="14">
    <source>
        <dbReference type="EMBL" id="KAE8023214.1"/>
    </source>
</evidence>
<dbReference type="GO" id="GO:0005802">
    <property type="term" value="C:trans-Golgi network"/>
    <property type="evidence" value="ECO:0007669"/>
    <property type="project" value="TreeGrafter"/>
</dbReference>
<feature type="transmembrane region" description="Helical" evidence="11">
    <location>
        <begin position="366"/>
        <end position="386"/>
    </location>
</feature>
<dbReference type="InterPro" id="IPR034092">
    <property type="entry name" value="PHO1_SPX"/>
</dbReference>
<dbReference type="AlphaFoldDB" id="A0A5N6R3P8"/>
<keyword evidence="3" id="KW-0813">Transport</keyword>
<comment type="subcellular location">
    <subcellularLocation>
        <location evidence="1">Cell membrane</location>
        <topology evidence="1">Multi-pass membrane protein</topology>
    </subcellularLocation>
</comment>
<dbReference type="InterPro" id="IPR004342">
    <property type="entry name" value="EXS_C"/>
</dbReference>
<name>A0A5N6R3P8_9ROSI</name>
<evidence type="ECO:0000259" key="12">
    <source>
        <dbReference type="PROSITE" id="PS51380"/>
    </source>
</evidence>
<dbReference type="Pfam" id="PF03105">
    <property type="entry name" value="SPX"/>
    <property type="match status" value="1"/>
</dbReference>
<feature type="transmembrane region" description="Helical" evidence="11">
    <location>
        <begin position="406"/>
        <end position="429"/>
    </location>
</feature>
<keyword evidence="7 11" id="KW-1133">Transmembrane helix</keyword>
<dbReference type="GO" id="GO:0005886">
    <property type="term" value="C:plasma membrane"/>
    <property type="evidence" value="ECO:0007669"/>
    <property type="project" value="UniProtKB-SubCell"/>
</dbReference>
<dbReference type="PANTHER" id="PTHR10783">
    <property type="entry name" value="XENOTROPIC AND POLYTROPIC RETROVIRUS RECEPTOR 1-RELATED"/>
    <property type="match status" value="1"/>
</dbReference>
<protein>
    <recommendedName>
        <fullName evidence="16">SPX domain-containing protein</fullName>
    </recommendedName>
</protein>
<dbReference type="GO" id="GO:0016036">
    <property type="term" value="P:cellular response to phosphate starvation"/>
    <property type="evidence" value="ECO:0007669"/>
    <property type="project" value="TreeGrafter"/>
</dbReference>
<feature type="compositionally biased region" description="Polar residues" evidence="10">
    <location>
        <begin position="205"/>
        <end position="216"/>
    </location>
</feature>
<evidence type="ECO:0000256" key="1">
    <source>
        <dbReference type="ARBA" id="ARBA00004651"/>
    </source>
</evidence>
<evidence type="ECO:0000259" key="13">
    <source>
        <dbReference type="PROSITE" id="PS51382"/>
    </source>
</evidence>
<keyword evidence="5" id="KW-0592">Phosphate transport</keyword>
<dbReference type="InterPro" id="IPR004331">
    <property type="entry name" value="SPX_dom"/>
</dbReference>
<evidence type="ECO:0000256" key="3">
    <source>
        <dbReference type="ARBA" id="ARBA00022448"/>
    </source>
</evidence>
<evidence type="ECO:0000256" key="7">
    <source>
        <dbReference type="ARBA" id="ARBA00022989"/>
    </source>
</evidence>
<dbReference type="PROSITE" id="PS51382">
    <property type="entry name" value="SPX"/>
    <property type="match status" value="1"/>
</dbReference>
<gene>
    <name evidence="14" type="ORF">FH972_008940</name>
</gene>